<dbReference type="InParanoid" id="A0A7X0JTI0"/>
<protein>
    <submittedName>
        <fullName evidence="15">General secretion pathway protein D</fullName>
    </submittedName>
</protein>
<feature type="region of interest" description="Disordered" evidence="11">
    <location>
        <begin position="611"/>
        <end position="630"/>
    </location>
</feature>
<evidence type="ECO:0000313" key="15">
    <source>
        <dbReference type="EMBL" id="MBB6521872.1"/>
    </source>
</evidence>
<feature type="domain" description="Type II/III secretion system secretin-like" evidence="12">
    <location>
        <begin position="414"/>
        <end position="577"/>
    </location>
</feature>
<feature type="domain" description="GspD-like N0" evidence="14">
    <location>
        <begin position="33"/>
        <end position="100"/>
    </location>
</feature>
<evidence type="ECO:0000256" key="3">
    <source>
        <dbReference type="ARBA" id="ARBA00022448"/>
    </source>
</evidence>
<keyword evidence="7" id="KW-0653">Protein transport</keyword>
<dbReference type="InterPro" id="IPR005644">
    <property type="entry name" value="NolW-like"/>
</dbReference>
<evidence type="ECO:0000256" key="7">
    <source>
        <dbReference type="ARBA" id="ARBA00022927"/>
    </source>
</evidence>
<dbReference type="NCBIfam" id="TIGR02517">
    <property type="entry name" value="type_II_gspD"/>
    <property type="match status" value="1"/>
</dbReference>
<evidence type="ECO:0000259" key="12">
    <source>
        <dbReference type="Pfam" id="PF00263"/>
    </source>
</evidence>
<dbReference type="InterPro" id="IPR013356">
    <property type="entry name" value="T2SS_GspD"/>
</dbReference>
<keyword evidence="4" id="KW-1134">Transmembrane beta strand</keyword>
<dbReference type="GO" id="GO:0015627">
    <property type="term" value="C:type II protein secretion system complex"/>
    <property type="evidence" value="ECO:0007669"/>
    <property type="project" value="InterPro"/>
</dbReference>
<dbReference type="PANTHER" id="PTHR30332:SF24">
    <property type="entry name" value="SECRETIN GSPD-RELATED"/>
    <property type="match status" value="1"/>
</dbReference>
<dbReference type="PANTHER" id="PTHR30332">
    <property type="entry name" value="PROBABLE GENERAL SECRETION PATHWAY PROTEIN D"/>
    <property type="match status" value="1"/>
</dbReference>
<dbReference type="PRINTS" id="PR00811">
    <property type="entry name" value="BCTERIALGSPD"/>
</dbReference>
<keyword evidence="5" id="KW-0812">Transmembrane</keyword>
<dbReference type="Pfam" id="PF21305">
    <property type="entry name" value="type_II_gspD_N0"/>
    <property type="match status" value="1"/>
</dbReference>
<dbReference type="GO" id="GO:0015628">
    <property type="term" value="P:protein secretion by the type II secretion system"/>
    <property type="evidence" value="ECO:0007669"/>
    <property type="project" value="InterPro"/>
</dbReference>
<dbReference type="InterPro" id="IPR004846">
    <property type="entry name" value="T2SS/T3SS_dom"/>
</dbReference>
<evidence type="ECO:0000313" key="16">
    <source>
        <dbReference type="Proteomes" id="UP000528457"/>
    </source>
</evidence>
<evidence type="ECO:0000256" key="4">
    <source>
        <dbReference type="ARBA" id="ARBA00022452"/>
    </source>
</evidence>
<evidence type="ECO:0000256" key="2">
    <source>
        <dbReference type="ARBA" id="ARBA00006980"/>
    </source>
</evidence>
<keyword evidence="6" id="KW-0732">Signal</keyword>
<feature type="domain" description="NolW-like" evidence="13">
    <location>
        <begin position="127"/>
        <end position="186"/>
    </location>
</feature>
<gene>
    <name evidence="15" type="ORF">HNR48_002157</name>
</gene>
<dbReference type="InterPro" id="IPR049371">
    <property type="entry name" value="GspD-like_N0"/>
</dbReference>
<evidence type="ECO:0000256" key="9">
    <source>
        <dbReference type="ARBA" id="ARBA00023237"/>
    </source>
</evidence>
<dbReference type="RefSeq" id="WP_166847339.1">
    <property type="nucleotide sequence ID" value="NZ_JAAONY010000002.1"/>
</dbReference>
<dbReference type="Pfam" id="PF03958">
    <property type="entry name" value="Secretin_N"/>
    <property type="match status" value="3"/>
</dbReference>
<keyword evidence="16" id="KW-1185">Reference proteome</keyword>
<dbReference type="Pfam" id="PF00263">
    <property type="entry name" value="Secretin"/>
    <property type="match status" value="1"/>
</dbReference>
<evidence type="ECO:0000259" key="14">
    <source>
        <dbReference type="Pfam" id="PF21305"/>
    </source>
</evidence>
<dbReference type="GO" id="GO:0009279">
    <property type="term" value="C:cell outer membrane"/>
    <property type="evidence" value="ECO:0007669"/>
    <property type="project" value="UniProtKB-SubCell"/>
</dbReference>
<dbReference type="EMBL" id="JACHHT010000002">
    <property type="protein sequence ID" value="MBB6521872.1"/>
    <property type="molecule type" value="Genomic_DNA"/>
</dbReference>
<keyword evidence="3 10" id="KW-0813">Transport</keyword>
<dbReference type="InterPro" id="IPR050810">
    <property type="entry name" value="Bact_Secretion_Sys_Channel"/>
</dbReference>
<evidence type="ECO:0000256" key="6">
    <source>
        <dbReference type="ARBA" id="ARBA00022729"/>
    </source>
</evidence>
<organism evidence="15 16">
    <name type="scientific">Pseudoteredinibacter isoporae</name>
    <dbReference type="NCBI Taxonomy" id="570281"/>
    <lineage>
        <taxon>Bacteria</taxon>
        <taxon>Pseudomonadati</taxon>
        <taxon>Pseudomonadota</taxon>
        <taxon>Gammaproteobacteria</taxon>
        <taxon>Cellvibrionales</taxon>
        <taxon>Cellvibrionaceae</taxon>
        <taxon>Pseudoteredinibacter</taxon>
    </lineage>
</organism>
<keyword evidence="8" id="KW-0472">Membrane</keyword>
<reference evidence="15 16" key="1">
    <citation type="submission" date="2020-08" db="EMBL/GenBank/DDBJ databases">
        <title>Genomic Encyclopedia of Type Strains, Phase IV (KMG-IV): sequencing the most valuable type-strain genomes for metagenomic binning, comparative biology and taxonomic classification.</title>
        <authorList>
            <person name="Goeker M."/>
        </authorList>
    </citation>
    <scope>NUCLEOTIDE SEQUENCE [LARGE SCALE GENOMIC DNA]</scope>
    <source>
        <strain evidence="15 16">DSM 22368</strain>
    </source>
</reference>
<evidence type="ECO:0000256" key="1">
    <source>
        <dbReference type="ARBA" id="ARBA00004442"/>
    </source>
</evidence>
<dbReference type="InterPro" id="IPR038591">
    <property type="entry name" value="NolW-like_sf"/>
</dbReference>
<evidence type="ECO:0000256" key="10">
    <source>
        <dbReference type="RuleBase" id="RU004004"/>
    </source>
</evidence>
<proteinExistence type="inferred from homology"/>
<name>A0A7X0JTI0_9GAMM</name>
<feature type="domain" description="NolW-like" evidence="13">
    <location>
        <begin position="191"/>
        <end position="256"/>
    </location>
</feature>
<dbReference type="AlphaFoldDB" id="A0A7X0JTI0"/>
<evidence type="ECO:0000256" key="11">
    <source>
        <dbReference type="SAM" id="MobiDB-lite"/>
    </source>
</evidence>
<accession>A0A7X0JTI0</accession>
<dbReference type="Proteomes" id="UP000528457">
    <property type="component" value="Unassembled WGS sequence"/>
</dbReference>
<dbReference type="InterPro" id="IPR001775">
    <property type="entry name" value="GspD/PilQ"/>
</dbReference>
<comment type="similarity">
    <text evidence="2">Belongs to the bacterial secretin family. GSP D subfamily.</text>
</comment>
<dbReference type="Gene3D" id="3.30.1370.120">
    <property type="match status" value="3"/>
</dbReference>
<sequence>MSTLLLAGMVTVVSAQEEQAPAELGDGQVTLSLFNADIQDLVRWASSATQKTIIIHPTVKGKVTVVAGEPMSKNEAYQVFLSVLQVHGYVVVESEGALKVVPDKLGRESNIPLADSQTGSGLEDMVVQVFKVNNMAVGEVLTIIRPMVPQTGHLAAYPSTNSLLVAARSGKIQQIAKIIAKLDTAGSLNIEMVPIEFASARDLSQTLGRLIPQAKGKNSSSALTIAVDERSNSILLTGDPGSRKELRKIIKRLDQPLPGEGNTQVIFLQYAQAKDLVPILESVGGSAAKEGKDQKESKASFSIRADESLNSIVVTATPSVLSTIKGVIAKLDVRRAQVLVKAMIVEVNEDFTRDLGIEWRALSSEGNTEITTGVSNFPNNVNSAVADVAGLGALGQGLSIGFFRGGDLRGVIRALEGDSDANVLSTPTILAMDNEEASILVGETVPFITGSQNRQGNTDPFQTIQRKDIGVTLKIKPRINNSDSVTLEIEQSVESIAQTTAATADIVTSKREIKTRALVDDNQVLVLGGLIRDEMTETESKVPVLGSIPLLGRAFRSTNSSLVKRNLMVFIHPVILRDSRKSLTVSRDRYDYMRERQDALQVRMEGVLVPGTAPRLPDLPEVNPAPEGEQ</sequence>
<evidence type="ECO:0000256" key="5">
    <source>
        <dbReference type="ARBA" id="ARBA00022692"/>
    </source>
</evidence>
<comment type="subcellular location">
    <subcellularLocation>
        <location evidence="1 10">Cell outer membrane</location>
    </subcellularLocation>
</comment>
<keyword evidence="9" id="KW-0998">Cell outer membrane</keyword>
<comment type="caution">
    <text evidence="15">The sequence shown here is derived from an EMBL/GenBank/DDBJ whole genome shotgun (WGS) entry which is preliminary data.</text>
</comment>
<evidence type="ECO:0000259" key="13">
    <source>
        <dbReference type="Pfam" id="PF03958"/>
    </source>
</evidence>
<evidence type="ECO:0000256" key="8">
    <source>
        <dbReference type="ARBA" id="ARBA00023136"/>
    </source>
</evidence>
<feature type="domain" description="NolW-like" evidence="13">
    <location>
        <begin position="263"/>
        <end position="337"/>
    </location>
</feature>